<organism evidence="9 10">
    <name type="scientific">Ranitomeya imitator</name>
    <name type="common">mimic poison frog</name>
    <dbReference type="NCBI Taxonomy" id="111125"/>
    <lineage>
        <taxon>Eukaryota</taxon>
        <taxon>Metazoa</taxon>
        <taxon>Chordata</taxon>
        <taxon>Craniata</taxon>
        <taxon>Vertebrata</taxon>
        <taxon>Euteleostomi</taxon>
        <taxon>Amphibia</taxon>
        <taxon>Batrachia</taxon>
        <taxon>Anura</taxon>
        <taxon>Neobatrachia</taxon>
        <taxon>Hyloidea</taxon>
        <taxon>Dendrobatidae</taxon>
        <taxon>Dendrobatinae</taxon>
        <taxon>Ranitomeya</taxon>
    </lineage>
</organism>
<dbReference type="Proteomes" id="UP001176940">
    <property type="component" value="Unassembled WGS sequence"/>
</dbReference>
<evidence type="ECO:0000256" key="5">
    <source>
        <dbReference type="ARBA" id="ARBA00023273"/>
    </source>
</evidence>
<dbReference type="InterPro" id="IPR019137">
    <property type="entry name" value="Nck-associated_protein-1"/>
</dbReference>
<evidence type="ECO:0000256" key="4">
    <source>
        <dbReference type="ARBA" id="ARBA00023136"/>
    </source>
</evidence>
<evidence type="ECO:0000256" key="3">
    <source>
        <dbReference type="ARBA" id="ARBA00022989"/>
    </source>
</evidence>
<protein>
    <recommendedName>
        <fullName evidence="8">Nck-associated protein 1</fullName>
    </recommendedName>
</protein>
<keyword evidence="5" id="KW-0966">Cell projection</keyword>
<sequence length="221" mass="24900">MRGRNSAPSSPGHRLGSGCVEKLHPLPTLCTIFTTCVGMSGRCIATAPYRPPTAVLLPAGRWRQMAGALHMRSPFSFAQKMPAARRSSRRIQGHRYLETLLRQVSNGHIAYFPAMKAFVNLPTENELTFNAEEYSDISKLVVENVEVLTQMRTSFDKPEQMAALFKRLSLYGAPFGEQSSIHWSSSYCRGSRYTMRNPVTVNCDHIRKVSSVHRHQVFQQL</sequence>
<dbReference type="PANTHER" id="PTHR12093">
    <property type="entry name" value="NCK-ASSOCIATED PROTEIN 1"/>
    <property type="match status" value="1"/>
</dbReference>
<dbReference type="PANTHER" id="PTHR12093:SF11">
    <property type="entry name" value="NCK-ASSOCIATED PROTEIN 1"/>
    <property type="match status" value="1"/>
</dbReference>
<keyword evidence="1" id="KW-1003">Cell membrane</keyword>
<keyword evidence="3" id="KW-1133">Transmembrane helix</keyword>
<gene>
    <name evidence="9" type="ORF">RIMI_LOCUS19648309</name>
</gene>
<reference evidence="9" key="1">
    <citation type="submission" date="2023-07" db="EMBL/GenBank/DDBJ databases">
        <authorList>
            <person name="Stuckert A."/>
        </authorList>
    </citation>
    <scope>NUCLEOTIDE SEQUENCE</scope>
</reference>
<evidence type="ECO:0000313" key="10">
    <source>
        <dbReference type="Proteomes" id="UP001176940"/>
    </source>
</evidence>
<keyword evidence="10" id="KW-1185">Reference proteome</keyword>
<name>A0ABN9MF34_9NEOB</name>
<keyword evidence="2" id="KW-0812">Transmembrane</keyword>
<keyword evidence="4" id="KW-0472">Membrane</keyword>
<dbReference type="Pfam" id="PF09735">
    <property type="entry name" value="Nckap1"/>
    <property type="match status" value="1"/>
</dbReference>
<dbReference type="EMBL" id="CAUEEQ010063373">
    <property type="protein sequence ID" value="CAJ0964833.1"/>
    <property type="molecule type" value="Genomic_DNA"/>
</dbReference>
<evidence type="ECO:0000256" key="7">
    <source>
        <dbReference type="ARBA" id="ARBA00037947"/>
    </source>
</evidence>
<comment type="subcellular location">
    <subcellularLocation>
        <location evidence="6">Cell projection</location>
        <location evidence="6">Lamellipodium membrane</location>
        <topology evidence="6">Single-pass membrane protein</topology>
        <orientation evidence="6">Cytoplasmic side</orientation>
    </subcellularLocation>
</comment>
<comment type="caution">
    <text evidence="9">The sequence shown here is derived from an EMBL/GenBank/DDBJ whole genome shotgun (WGS) entry which is preliminary data.</text>
</comment>
<evidence type="ECO:0000256" key="1">
    <source>
        <dbReference type="ARBA" id="ARBA00022475"/>
    </source>
</evidence>
<accession>A0ABN9MF34</accession>
<comment type="similarity">
    <text evidence="7">Belongs to the HEM-1/HEM-2 family.</text>
</comment>
<evidence type="ECO:0000256" key="6">
    <source>
        <dbReference type="ARBA" id="ARBA00037839"/>
    </source>
</evidence>
<evidence type="ECO:0000256" key="2">
    <source>
        <dbReference type="ARBA" id="ARBA00022692"/>
    </source>
</evidence>
<proteinExistence type="inferred from homology"/>
<evidence type="ECO:0000313" key="9">
    <source>
        <dbReference type="EMBL" id="CAJ0964833.1"/>
    </source>
</evidence>
<evidence type="ECO:0000256" key="8">
    <source>
        <dbReference type="ARBA" id="ARBA00039689"/>
    </source>
</evidence>